<comment type="caution">
    <text evidence="2">The sequence shown here is derived from an EMBL/GenBank/DDBJ whole genome shotgun (WGS) entry which is preliminary data.</text>
</comment>
<feature type="compositionally biased region" description="Polar residues" evidence="1">
    <location>
        <begin position="7"/>
        <end position="17"/>
    </location>
</feature>
<evidence type="ECO:0000256" key="1">
    <source>
        <dbReference type="SAM" id="MobiDB-lite"/>
    </source>
</evidence>
<evidence type="ECO:0000313" key="2">
    <source>
        <dbReference type="EMBL" id="MCI65726.1"/>
    </source>
</evidence>
<proteinExistence type="predicted"/>
<name>A0A392U033_9FABA</name>
<keyword evidence="3" id="KW-1185">Reference proteome</keyword>
<feature type="non-terminal residue" evidence="2">
    <location>
        <position position="41"/>
    </location>
</feature>
<evidence type="ECO:0000313" key="3">
    <source>
        <dbReference type="Proteomes" id="UP000265520"/>
    </source>
</evidence>
<dbReference type="Proteomes" id="UP000265520">
    <property type="component" value="Unassembled WGS sequence"/>
</dbReference>
<dbReference type="AlphaFoldDB" id="A0A392U033"/>
<protein>
    <submittedName>
        <fullName evidence="2">Uncharacterized protein</fullName>
    </submittedName>
</protein>
<dbReference type="EMBL" id="LXQA010681208">
    <property type="protein sequence ID" value="MCI65726.1"/>
    <property type="molecule type" value="Genomic_DNA"/>
</dbReference>
<sequence length="41" mass="4273">MQAEHATASSPLQNATTAEPGAAQTYSVAVNWKIQLLGDSN</sequence>
<feature type="region of interest" description="Disordered" evidence="1">
    <location>
        <begin position="1"/>
        <end position="21"/>
    </location>
</feature>
<reference evidence="2 3" key="1">
    <citation type="journal article" date="2018" name="Front. Plant Sci.">
        <title>Red Clover (Trifolium pratense) and Zigzag Clover (T. medium) - A Picture of Genomic Similarities and Differences.</title>
        <authorList>
            <person name="Dluhosova J."/>
            <person name="Istvanek J."/>
            <person name="Nedelnik J."/>
            <person name="Repkova J."/>
        </authorList>
    </citation>
    <scope>NUCLEOTIDE SEQUENCE [LARGE SCALE GENOMIC DNA]</scope>
    <source>
        <strain evidence="3">cv. 10/8</strain>
        <tissue evidence="2">Leaf</tissue>
    </source>
</reference>
<accession>A0A392U033</accession>
<organism evidence="2 3">
    <name type="scientific">Trifolium medium</name>
    <dbReference type="NCBI Taxonomy" id="97028"/>
    <lineage>
        <taxon>Eukaryota</taxon>
        <taxon>Viridiplantae</taxon>
        <taxon>Streptophyta</taxon>
        <taxon>Embryophyta</taxon>
        <taxon>Tracheophyta</taxon>
        <taxon>Spermatophyta</taxon>
        <taxon>Magnoliopsida</taxon>
        <taxon>eudicotyledons</taxon>
        <taxon>Gunneridae</taxon>
        <taxon>Pentapetalae</taxon>
        <taxon>rosids</taxon>
        <taxon>fabids</taxon>
        <taxon>Fabales</taxon>
        <taxon>Fabaceae</taxon>
        <taxon>Papilionoideae</taxon>
        <taxon>50 kb inversion clade</taxon>
        <taxon>NPAAA clade</taxon>
        <taxon>Hologalegina</taxon>
        <taxon>IRL clade</taxon>
        <taxon>Trifolieae</taxon>
        <taxon>Trifolium</taxon>
    </lineage>
</organism>